<evidence type="ECO:0000313" key="4">
    <source>
        <dbReference type="EMBL" id="SIO73829.1"/>
    </source>
</evidence>
<dbReference type="CDD" id="cd00198">
    <property type="entry name" value="vWFA"/>
    <property type="match status" value="1"/>
</dbReference>
<feature type="compositionally biased region" description="Acidic residues" evidence="1">
    <location>
        <begin position="413"/>
        <end position="430"/>
    </location>
</feature>
<feature type="compositionally biased region" description="Low complexity" evidence="1">
    <location>
        <begin position="467"/>
        <end position="488"/>
    </location>
</feature>
<feature type="transmembrane region" description="Helical" evidence="2">
    <location>
        <begin position="726"/>
        <end position="745"/>
    </location>
</feature>
<protein>
    <recommendedName>
        <fullName evidence="3">VWFA domain-containing protein</fullName>
    </recommendedName>
</protein>
<dbReference type="PROSITE" id="PS50234">
    <property type="entry name" value="VWFA"/>
    <property type="match status" value="1"/>
</dbReference>
<feature type="compositionally biased region" description="Low complexity" evidence="1">
    <location>
        <begin position="495"/>
        <end position="544"/>
    </location>
</feature>
<reference evidence="4 5" key="3">
    <citation type="journal article" date="2016" name="Sci. Rep.">
        <title>Genome-wide diversity and gene expression profiling of Babesia microti isolates identify polymorphic genes that mediate host-pathogen interactions.</title>
        <authorList>
            <person name="Silva J.C."/>
            <person name="Cornillot E."/>
            <person name="McCracken C."/>
            <person name="Usmani-Brown S."/>
            <person name="Dwivedi A."/>
            <person name="Ifeonu O.O."/>
            <person name="Crabtree J."/>
            <person name="Gotia H.T."/>
            <person name="Virji A.Z."/>
            <person name="Reynes C."/>
            <person name="Colinge J."/>
            <person name="Kumar V."/>
            <person name="Lawres L."/>
            <person name="Pazzi J.E."/>
            <person name="Pablo J.V."/>
            <person name="Hung C."/>
            <person name="Brancato J."/>
            <person name="Kumari P."/>
            <person name="Orvis J."/>
            <person name="Tretina K."/>
            <person name="Chibucos M."/>
            <person name="Ott S."/>
            <person name="Sadzewicz L."/>
            <person name="Sengamalay N."/>
            <person name="Shetty A.C."/>
            <person name="Su Q."/>
            <person name="Tallon L."/>
            <person name="Fraser C.M."/>
            <person name="Frutos R."/>
            <person name="Molina D.M."/>
            <person name="Krause P.J."/>
            <person name="Ben Mamoun C."/>
        </authorList>
    </citation>
    <scope>NUCLEOTIDE SEQUENCE [LARGE SCALE GENOMIC DNA]</scope>
    <source>
        <strain evidence="4 5">RI</strain>
    </source>
</reference>
<evidence type="ECO:0000313" key="5">
    <source>
        <dbReference type="Proteomes" id="UP000002899"/>
    </source>
</evidence>
<feature type="compositionally biased region" description="Polar residues" evidence="1">
    <location>
        <begin position="661"/>
        <end position="687"/>
    </location>
</feature>
<keyword evidence="2" id="KW-1133">Transmembrane helix</keyword>
<dbReference type="OrthoDB" id="446173at2759"/>
<dbReference type="Proteomes" id="UP000002899">
    <property type="component" value="Chromosome IV"/>
</dbReference>
<keyword evidence="5" id="KW-1185">Reference proteome</keyword>
<dbReference type="InterPro" id="IPR036465">
    <property type="entry name" value="vWFA_dom_sf"/>
</dbReference>
<dbReference type="EMBL" id="LN871599">
    <property type="protein sequence ID" value="SIO73829.1"/>
    <property type="molecule type" value="Genomic_DNA"/>
</dbReference>
<dbReference type="AlphaFoldDB" id="A0A1N6LY71"/>
<name>A0A1N6LY71_BABMR</name>
<dbReference type="KEGG" id="bmic:BmR1_04g08630"/>
<feature type="compositionally biased region" description="Acidic residues" evidence="1">
    <location>
        <begin position="385"/>
        <end position="402"/>
    </location>
</feature>
<evidence type="ECO:0000256" key="1">
    <source>
        <dbReference type="SAM" id="MobiDB-lite"/>
    </source>
</evidence>
<accession>A0A1N6LY71</accession>
<dbReference type="VEuPathDB" id="PiroplasmaDB:BmR1_04g08630"/>
<feature type="compositionally biased region" description="Low complexity" evidence="1">
    <location>
        <begin position="551"/>
        <end position="572"/>
    </location>
</feature>
<reference evidence="4 5" key="1">
    <citation type="journal article" date="2012" name="Nucleic Acids Res.">
        <title>Sequencing of the smallest Apicomplexan genome from the human pathogen Babesia microti.</title>
        <authorList>
            <person name="Cornillot E."/>
            <person name="Hadj-Kaddour K."/>
            <person name="Dassouli A."/>
            <person name="Noel B."/>
            <person name="Ranwez V."/>
            <person name="Vacherie B."/>
            <person name="Augagneur Y."/>
            <person name="Bres V."/>
            <person name="Duclos A."/>
            <person name="Randazzo S."/>
            <person name="Carcy B."/>
            <person name="Debierre-Grockiego F."/>
            <person name="Delbecq S."/>
            <person name="Moubri-Menage K."/>
            <person name="Shams-Eldin H."/>
            <person name="Usmani-Brown S."/>
            <person name="Bringaud F."/>
            <person name="Wincker P."/>
            <person name="Vivares C.P."/>
            <person name="Schwarz R.T."/>
            <person name="Schetters T.P."/>
            <person name="Krause P.J."/>
            <person name="Gorenflot A."/>
            <person name="Berry V."/>
            <person name="Barbe V."/>
            <person name="Ben Mamoun C."/>
        </authorList>
    </citation>
    <scope>NUCLEOTIDE SEQUENCE [LARGE SCALE GENOMIC DNA]</scope>
    <source>
        <strain evidence="4 5">RI</strain>
    </source>
</reference>
<feature type="domain" description="VWFA" evidence="3">
    <location>
        <begin position="64"/>
        <end position="249"/>
    </location>
</feature>
<dbReference type="RefSeq" id="XP_021337885.1">
    <property type="nucleotide sequence ID" value="XM_021482710.1"/>
</dbReference>
<sequence>MHNSNIFRIGILYTLGLIIINGPIIVSANTPQKVNEQKNDYFYVDGVKYRNPSNEHPACRGNVDLVIIVKWPGGLDKYSWSEKIAEYLPKFVSQLEISENRFRVGLIMSHTYDKDFLVDLNGEHSLDKTKLLEEVEKSVNVSNFVIGTKLEKMLNVAYLMFKKSKRLNTVKMIYLISDGMYISDEEVEKVLNKVRAYPIQVYVQGIGETSKLWLKPHMGCTLDNSYPCPNFMYSKIDEPLEPKDAYTRMCLGMPQNAVCFIQYGEFNSCKLPCSPYSVKSALATSYTTLRGPTFGYVGFKPGVDCKMQAHFKDMKFKKCTLKDCMTDEEYAEYLNNKKKNNRIDIKNAVTPIMDKDKGSKSTIDEKSPTGEETDTSDKSQTETGETVEEIDETITDGTEETDTSDKSQTETGETVEEIDETITDGTEETDTSDKSQTETGETVEEIDETITDGTEETDTSDKSQAETGKTVETTTNNTSDTINTSGGTDKSQAETGKTVETTTNNTSDTINTSGGTDKSQTETGKTVETTTNNTSDTINTSGGTDKSQAETGKTVETTTNNTSDTINTSGGTDKIGPNHPINNNTFKTPIHKVDHKSPENVEESKEKHEANKHADSTKDTNGENKGNESKNKFLSTANKVKNALFYTANTRKLVSDKPETIESNVSVKSTNHSNKNVAGDNNSNPKHNNADEVIKINNGHSEAHTDDFESSNDVHTMSIGNQNVKIAGGVVGGVVIFGLVALAFANKRKQSTGYGYTGLVYGDEDDEIKYDENPEEFTVTGIDDALWGEK</sequence>
<feature type="compositionally biased region" description="Basic and acidic residues" evidence="1">
    <location>
        <begin position="353"/>
        <end position="380"/>
    </location>
</feature>
<organism evidence="4 5">
    <name type="scientific">Babesia microti (strain RI)</name>
    <dbReference type="NCBI Taxonomy" id="1133968"/>
    <lineage>
        <taxon>Eukaryota</taxon>
        <taxon>Sar</taxon>
        <taxon>Alveolata</taxon>
        <taxon>Apicomplexa</taxon>
        <taxon>Aconoidasida</taxon>
        <taxon>Piroplasmida</taxon>
        <taxon>Babesiidae</taxon>
        <taxon>Babesia</taxon>
    </lineage>
</organism>
<dbReference type="SUPFAM" id="SSF53300">
    <property type="entry name" value="vWA-like"/>
    <property type="match status" value="1"/>
</dbReference>
<reference evidence="4 5" key="2">
    <citation type="journal article" date="2013" name="PLoS ONE">
        <title>Whole genome mapping and re-organization of the nuclear and mitochondrial genomes of Babesia microti isolates.</title>
        <authorList>
            <person name="Cornillot E."/>
            <person name="Dassouli A."/>
            <person name="Garg A."/>
            <person name="Pachikara N."/>
            <person name="Randazzo S."/>
            <person name="Depoix D."/>
            <person name="Carcy B."/>
            <person name="Delbecq S."/>
            <person name="Frutos R."/>
            <person name="Silva J.C."/>
            <person name="Sutton R."/>
            <person name="Krause P.J."/>
            <person name="Mamoun C.B."/>
        </authorList>
    </citation>
    <scope>NUCLEOTIDE SEQUENCE [LARGE SCALE GENOMIC DNA]</scope>
    <source>
        <strain evidence="4 5">RI</strain>
    </source>
</reference>
<evidence type="ECO:0000256" key="2">
    <source>
        <dbReference type="SAM" id="Phobius"/>
    </source>
</evidence>
<feature type="region of interest" description="Disordered" evidence="1">
    <location>
        <begin position="350"/>
        <end position="632"/>
    </location>
</feature>
<feature type="region of interest" description="Disordered" evidence="1">
    <location>
        <begin position="659"/>
        <end position="687"/>
    </location>
</feature>
<dbReference type="GeneID" id="24426356"/>
<dbReference type="Gene3D" id="3.40.50.410">
    <property type="entry name" value="von Willebrand factor, type A domain"/>
    <property type="match status" value="1"/>
</dbReference>
<proteinExistence type="predicted"/>
<feature type="compositionally biased region" description="Acidic residues" evidence="1">
    <location>
        <begin position="441"/>
        <end position="458"/>
    </location>
</feature>
<feature type="compositionally biased region" description="Basic and acidic residues" evidence="1">
    <location>
        <begin position="591"/>
        <end position="631"/>
    </location>
</feature>
<evidence type="ECO:0000259" key="3">
    <source>
        <dbReference type="PROSITE" id="PS50234"/>
    </source>
</evidence>
<dbReference type="InterPro" id="IPR002035">
    <property type="entry name" value="VWF_A"/>
</dbReference>
<keyword evidence="2" id="KW-0812">Transmembrane</keyword>
<keyword evidence="2" id="KW-0472">Membrane</keyword>
<gene>
    <name evidence="4" type="ORF">BmR1_04g08630</name>
</gene>